<feature type="region of interest" description="Disordered" evidence="2">
    <location>
        <begin position="614"/>
        <end position="645"/>
    </location>
</feature>
<feature type="region of interest" description="Disordered" evidence="2">
    <location>
        <begin position="1"/>
        <end position="35"/>
    </location>
</feature>
<proteinExistence type="inferred from homology"/>
<accession>A0A1V9X4C9</accession>
<feature type="compositionally biased region" description="Basic and acidic residues" evidence="2">
    <location>
        <begin position="434"/>
        <end position="443"/>
    </location>
</feature>
<evidence type="ECO:0000256" key="2">
    <source>
        <dbReference type="SAM" id="MobiDB-lite"/>
    </source>
</evidence>
<gene>
    <name evidence="4" type="ORF">BIW11_13019</name>
</gene>
<feature type="compositionally biased region" description="Polar residues" evidence="2">
    <location>
        <begin position="742"/>
        <end position="751"/>
    </location>
</feature>
<comment type="similarity">
    <text evidence="1">Belongs to the GPATCH1 family.</text>
</comment>
<dbReference type="PANTHER" id="PTHR13384:SF19">
    <property type="entry name" value="G PATCH DOMAIN-CONTAINING PROTEIN 1"/>
    <property type="match status" value="1"/>
</dbReference>
<dbReference type="InterPro" id="IPR000467">
    <property type="entry name" value="G_patch_dom"/>
</dbReference>
<feature type="compositionally biased region" description="Basic residues" evidence="2">
    <location>
        <begin position="822"/>
        <end position="831"/>
    </location>
</feature>
<feature type="compositionally biased region" description="Acidic residues" evidence="2">
    <location>
        <begin position="694"/>
        <end position="703"/>
    </location>
</feature>
<dbReference type="STRING" id="418985.A0A1V9X4C9"/>
<comment type="caution">
    <text evidence="4">The sequence shown here is derived from an EMBL/GenBank/DDBJ whole genome shotgun (WGS) entry which is preliminary data.</text>
</comment>
<reference evidence="4 5" key="1">
    <citation type="journal article" date="2017" name="Gigascience">
        <title>Draft genome of the honey bee ectoparasitic mite, Tropilaelaps mercedesae, is shaped by the parasitic life history.</title>
        <authorList>
            <person name="Dong X."/>
            <person name="Armstrong S.D."/>
            <person name="Xia D."/>
            <person name="Makepeace B.L."/>
            <person name="Darby A.C."/>
            <person name="Kadowaki T."/>
        </authorList>
    </citation>
    <scope>NUCLEOTIDE SEQUENCE [LARGE SCALE GENOMIC DNA]</scope>
    <source>
        <strain evidence="4">Wuxi-XJTLU</strain>
    </source>
</reference>
<dbReference type="OrthoDB" id="20507at2759"/>
<evidence type="ECO:0000259" key="3">
    <source>
        <dbReference type="PROSITE" id="PS50174"/>
    </source>
</evidence>
<protein>
    <submittedName>
        <fullName evidence="4">G patch domain-containing protein 1-like</fullName>
    </submittedName>
</protein>
<feature type="compositionally biased region" description="Acidic residues" evidence="2">
    <location>
        <begin position="903"/>
        <end position="915"/>
    </location>
</feature>
<feature type="compositionally biased region" description="Basic and acidic residues" evidence="2">
    <location>
        <begin position="19"/>
        <end position="31"/>
    </location>
</feature>
<dbReference type="GO" id="GO:0005634">
    <property type="term" value="C:nucleus"/>
    <property type="evidence" value="ECO:0007669"/>
    <property type="project" value="TreeGrafter"/>
</dbReference>
<feature type="region of interest" description="Disordered" evidence="2">
    <location>
        <begin position="776"/>
        <end position="933"/>
    </location>
</feature>
<feature type="compositionally biased region" description="Basic and acidic residues" evidence="2">
    <location>
        <begin position="916"/>
        <end position="933"/>
    </location>
</feature>
<dbReference type="PROSITE" id="PS50174">
    <property type="entry name" value="G_PATCH"/>
    <property type="match status" value="1"/>
</dbReference>
<evidence type="ECO:0000313" key="5">
    <source>
        <dbReference type="Proteomes" id="UP000192247"/>
    </source>
</evidence>
<keyword evidence="5" id="KW-1185">Reference proteome</keyword>
<dbReference type="InterPro" id="IPR011666">
    <property type="entry name" value="DUF1604"/>
</dbReference>
<feature type="compositionally biased region" description="Basic residues" evidence="2">
    <location>
        <begin position="839"/>
        <end position="866"/>
    </location>
</feature>
<organism evidence="4 5">
    <name type="scientific">Tropilaelaps mercedesae</name>
    <dbReference type="NCBI Taxonomy" id="418985"/>
    <lineage>
        <taxon>Eukaryota</taxon>
        <taxon>Metazoa</taxon>
        <taxon>Ecdysozoa</taxon>
        <taxon>Arthropoda</taxon>
        <taxon>Chelicerata</taxon>
        <taxon>Arachnida</taxon>
        <taxon>Acari</taxon>
        <taxon>Parasitiformes</taxon>
        <taxon>Mesostigmata</taxon>
        <taxon>Gamasina</taxon>
        <taxon>Dermanyssoidea</taxon>
        <taxon>Laelapidae</taxon>
        <taxon>Tropilaelaps</taxon>
    </lineage>
</organism>
<dbReference type="Proteomes" id="UP000192247">
    <property type="component" value="Unassembled WGS sequence"/>
</dbReference>
<evidence type="ECO:0000313" key="4">
    <source>
        <dbReference type="EMBL" id="OQR68258.1"/>
    </source>
</evidence>
<dbReference type="FunCoup" id="A0A1V9X4C9">
    <property type="interactions" value="1642"/>
</dbReference>
<feature type="compositionally biased region" description="Polar residues" evidence="2">
    <location>
        <begin position="785"/>
        <end position="797"/>
    </location>
</feature>
<dbReference type="PANTHER" id="PTHR13384">
    <property type="entry name" value="G PATCH DOMAIN-CONTAINING PROTEIN 1"/>
    <property type="match status" value="1"/>
</dbReference>
<dbReference type="GO" id="GO:0003723">
    <property type="term" value="F:RNA binding"/>
    <property type="evidence" value="ECO:0007669"/>
    <property type="project" value="TreeGrafter"/>
</dbReference>
<feature type="compositionally biased region" description="Pro residues" evidence="2">
    <location>
        <begin position="801"/>
        <end position="810"/>
    </location>
</feature>
<feature type="domain" description="G-patch" evidence="3">
    <location>
        <begin position="142"/>
        <end position="162"/>
    </location>
</feature>
<feature type="compositionally biased region" description="Basic and acidic residues" evidence="2">
    <location>
        <begin position="729"/>
        <end position="741"/>
    </location>
</feature>
<feature type="compositionally biased region" description="Low complexity" evidence="2">
    <location>
        <begin position="614"/>
        <end position="641"/>
    </location>
</feature>
<dbReference type="GO" id="GO:0006397">
    <property type="term" value="P:mRNA processing"/>
    <property type="evidence" value="ECO:0007669"/>
    <property type="project" value="InterPro"/>
</dbReference>
<feature type="region of interest" description="Disordered" evidence="2">
    <location>
        <begin position="404"/>
        <end position="455"/>
    </location>
</feature>
<feature type="region of interest" description="Disordered" evidence="2">
    <location>
        <begin position="694"/>
        <end position="713"/>
    </location>
</feature>
<feature type="region of interest" description="Disordered" evidence="2">
    <location>
        <begin position="723"/>
        <end position="762"/>
    </location>
</feature>
<evidence type="ECO:0000256" key="1">
    <source>
        <dbReference type="ARBA" id="ARBA00008600"/>
    </source>
</evidence>
<dbReference type="Pfam" id="PF07713">
    <property type="entry name" value="DUF1604"/>
    <property type="match status" value="1"/>
</dbReference>
<dbReference type="InParanoid" id="A0A1V9X4C9"/>
<dbReference type="AlphaFoldDB" id="A0A1V9X4C9"/>
<name>A0A1V9X4C9_9ACAR</name>
<dbReference type="EMBL" id="MNPL01025540">
    <property type="protein sequence ID" value="OQR68258.1"/>
    <property type="molecule type" value="Genomic_DNA"/>
</dbReference>
<sequence length="933" mass="103429">MENYTHYGTPLRELDDEEGPKKFQDDTVRDGRGRRRFHGAFTGGFSAGYFNSVGTKEGWTPQNFVSSRAKRAENIGGQRPEDFMDSEDFGEMGIAPQRIQLREGVRTRDGGNSQPEYSRTAGVGSQRELLQAPLIRMLTTDRESIGVRILRSMGWRPGRGLGPSICLKASYGPQLPTSISGEAEIGPDEVADDILQAINTVSGGKDNVWGLGYSPAQRLDLFGERIDRERVTMSTATVEGRRLGIRGQAFGVGAFEDDDEDIYGREDMTQYEFEEVDHKAQDKRGALRRNEYAMLESKQSQAKGRAVEGFVAVEEAEMPSDKLSHVSGPRVEIPSGWTPRAAMLAVAAQLEKAETSIRTRKPTKDMSLDDKVALISDKAEGSVFNLISPEDKVRIEAAKKAIRGRNNETQMKTVSESKKLVPPPSLQNEEEFESGDREGLSKDLEDESVEDRPLSTVEIESLKPFASNPAKQERFDRFVRFAELGHKEMLQSIQPLNMSRWEAALETKEFDSALLLVRPQLGLSSRFKKTVEHDSGHEELPTGLSTSKDVAAVQTLYSEKAPARHLPIRSLKDFGTNTHGQVEWHPKSLLCKRFNVQNPYPGDDTFGIPFTVTSSSSKASASPSRELVTESTGTEESSSSTCPPHKKVSQLLAKAPASSVLGSFAVKRFDDLIHEEEAKTPPPLDFFKFIFSDDEDEDNDDNENPNNDLANSAKDKMFAQENAPSIEKVSNEEASSAKDTIENNCLSSFQPRSKDGGQMKKSSGLFADLDLSLLNKRPPPKPISALTQPSATGNVDSTLPPMGPKPPPIIPVGTTLLITKSPGHHHHRSHSSRRENRKDSKKRKKMKKKSAKKLKKKNSKKRKKGKSPPASAPSSSCRRRKCHEHDTDSTDRERGFDSSSGESDTDTDASDDDNNDGTRHDDEKRLDQRLRKK</sequence>
<dbReference type="Pfam" id="PF26093">
    <property type="entry name" value="HTH_TGH"/>
    <property type="match status" value="1"/>
</dbReference>
<feature type="compositionally biased region" description="Low complexity" evidence="2">
    <location>
        <begin position="867"/>
        <end position="876"/>
    </location>
</feature>
<feature type="compositionally biased region" description="Basic and acidic residues" evidence="2">
    <location>
        <begin position="883"/>
        <end position="896"/>
    </location>
</feature>
<dbReference type="Pfam" id="PF01585">
    <property type="entry name" value="G-patch"/>
    <property type="match status" value="1"/>
</dbReference>